<evidence type="ECO:0000256" key="9">
    <source>
        <dbReference type="ARBA" id="ARBA00022691"/>
    </source>
</evidence>
<dbReference type="SFLD" id="SFLDS00029">
    <property type="entry name" value="Radical_SAM"/>
    <property type="match status" value="1"/>
</dbReference>
<keyword evidence="7 15" id="KW-0489">Methyltransferase</keyword>
<dbReference type="PANTHER" id="PTHR30544:SF5">
    <property type="entry name" value="RADICAL SAM CORE DOMAIN-CONTAINING PROTEIN"/>
    <property type="match status" value="1"/>
</dbReference>
<evidence type="ECO:0000256" key="5">
    <source>
        <dbReference type="ARBA" id="ARBA00022490"/>
    </source>
</evidence>
<keyword evidence="16" id="KW-1185">Reference proteome</keyword>
<dbReference type="Pfam" id="PF04055">
    <property type="entry name" value="Radical_SAM"/>
    <property type="match status" value="1"/>
</dbReference>
<evidence type="ECO:0000256" key="12">
    <source>
        <dbReference type="ARBA" id="ARBA00023014"/>
    </source>
</evidence>
<organism evidence="15 16">
    <name type="scientific">Uabimicrobium amorphum</name>
    <dbReference type="NCBI Taxonomy" id="2596890"/>
    <lineage>
        <taxon>Bacteria</taxon>
        <taxon>Pseudomonadati</taxon>
        <taxon>Planctomycetota</taxon>
        <taxon>Candidatus Uabimicrobiia</taxon>
        <taxon>Candidatus Uabimicrobiales</taxon>
        <taxon>Candidatus Uabimicrobiaceae</taxon>
        <taxon>Candidatus Uabimicrobium</taxon>
    </lineage>
</organism>
<evidence type="ECO:0000256" key="3">
    <source>
        <dbReference type="ARBA" id="ARBA00007544"/>
    </source>
</evidence>
<dbReference type="PANTHER" id="PTHR30544">
    <property type="entry name" value="23S RRNA METHYLTRANSFERASE"/>
    <property type="match status" value="1"/>
</dbReference>
<dbReference type="GO" id="GO:0051539">
    <property type="term" value="F:4 iron, 4 sulfur cluster binding"/>
    <property type="evidence" value="ECO:0007669"/>
    <property type="project" value="UniProtKB-KW"/>
</dbReference>
<dbReference type="SFLD" id="SFLDF00275">
    <property type="entry name" value="adenosine_C2_methyltransferase"/>
    <property type="match status" value="1"/>
</dbReference>
<keyword evidence="4" id="KW-0004">4Fe-4S</keyword>
<dbReference type="PROSITE" id="PS51918">
    <property type="entry name" value="RADICAL_SAM"/>
    <property type="match status" value="1"/>
</dbReference>
<keyword evidence="9" id="KW-0949">S-adenosyl-L-methionine</keyword>
<accession>A0A5S9IJL4</accession>
<dbReference type="FunFam" id="3.20.20.70:FF:000014">
    <property type="entry name" value="Probable dual-specificity RNA methyltransferase RlmN"/>
    <property type="match status" value="1"/>
</dbReference>
<evidence type="ECO:0000256" key="7">
    <source>
        <dbReference type="ARBA" id="ARBA00022603"/>
    </source>
</evidence>
<dbReference type="InterPro" id="IPR027492">
    <property type="entry name" value="RNA_MTrfase_RlmN"/>
</dbReference>
<dbReference type="GO" id="GO:0008173">
    <property type="term" value="F:RNA methyltransferase activity"/>
    <property type="evidence" value="ECO:0007669"/>
    <property type="project" value="InterPro"/>
</dbReference>
<dbReference type="SUPFAM" id="SSF102114">
    <property type="entry name" value="Radical SAM enzymes"/>
    <property type="match status" value="1"/>
</dbReference>
<dbReference type="GO" id="GO:0005737">
    <property type="term" value="C:cytoplasm"/>
    <property type="evidence" value="ECO:0007669"/>
    <property type="project" value="UniProtKB-SubCell"/>
</dbReference>
<reference evidence="15 16" key="1">
    <citation type="submission" date="2019-08" db="EMBL/GenBank/DDBJ databases">
        <title>Complete genome sequence of Candidatus Uab amorphum.</title>
        <authorList>
            <person name="Shiratori T."/>
            <person name="Suzuki S."/>
            <person name="Kakizawa Y."/>
            <person name="Ishida K."/>
        </authorList>
    </citation>
    <scope>NUCLEOTIDE SEQUENCE [LARGE SCALE GENOMIC DNA]</scope>
    <source>
        <strain evidence="15 16">SRT547</strain>
    </source>
</reference>
<dbReference type="InterPro" id="IPR013785">
    <property type="entry name" value="Aldolase_TIM"/>
</dbReference>
<dbReference type="InterPro" id="IPR004383">
    <property type="entry name" value="rRNA_lsu_MTrfase_RlmN/Cfr"/>
</dbReference>
<dbReference type="GO" id="GO:0070475">
    <property type="term" value="P:rRNA base methylation"/>
    <property type="evidence" value="ECO:0007669"/>
    <property type="project" value="InterPro"/>
</dbReference>
<feature type="domain" description="Radical SAM core" evidence="14">
    <location>
        <begin position="116"/>
        <end position="354"/>
    </location>
</feature>
<protein>
    <submittedName>
        <fullName evidence="15">Putative dual-specificity RNA methyltransferaseRlmN</fullName>
    </submittedName>
</protein>
<evidence type="ECO:0000256" key="4">
    <source>
        <dbReference type="ARBA" id="ARBA00022485"/>
    </source>
</evidence>
<dbReference type="NCBIfam" id="TIGR00048">
    <property type="entry name" value="rRNA_mod_RlmN"/>
    <property type="match status" value="1"/>
</dbReference>
<dbReference type="AlphaFoldDB" id="A0A5S9IJL4"/>
<comment type="similarity">
    <text evidence="3">Belongs to the radical SAM superfamily. RlmN family.</text>
</comment>
<dbReference type="InterPro" id="IPR040072">
    <property type="entry name" value="Methyltransferase_A"/>
</dbReference>
<dbReference type="Gene3D" id="3.20.20.70">
    <property type="entry name" value="Aldolase class I"/>
    <property type="match status" value="1"/>
</dbReference>
<evidence type="ECO:0000256" key="8">
    <source>
        <dbReference type="ARBA" id="ARBA00022679"/>
    </source>
</evidence>
<dbReference type="InterPro" id="IPR058240">
    <property type="entry name" value="rSAM_sf"/>
</dbReference>
<dbReference type="InterPro" id="IPR007197">
    <property type="entry name" value="rSAM"/>
</dbReference>
<keyword evidence="6" id="KW-0698">rRNA processing</keyword>
<evidence type="ECO:0000256" key="11">
    <source>
        <dbReference type="ARBA" id="ARBA00023004"/>
    </source>
</evidence>
<dbReference type="SFLD" id="SFLDG01062">
    <property type="entry name" value="methyltransferase_(Class_A)"/>
    <property type="match status" value="1"/>
</dbReference>
<evidence type="ECO:0000313" key="16">
    <source>
        <dbReference type="Proteomes" id="UP000326354"/>
    </source>
</evidence>
<evidence type="ECO:0000256" key="1">
    <source>
        <dbReference type="ARBA" id="ARBA00001966"/>
    </source>
</evidence>
<dbReference type="PIRSF" id="PIRSF006004">
    <property type="entry name" value="CHP00048"/>
    <property type="match status" value="1"/>
</dbReference>
<dbReference type="GO" id="GO:0030488">
    <property type="term" value="P:tRNA methylation"/>
    <property type="evidence" value="ECO:0007669"/>
    <property type="project" value="InterPro"/>
</dbReference>
<dbReference type="Proteomes" id="UP000326354">
    <property type="component" value="Chromosome"/>
</dbReference>
<dbReference type="Gene3D" id="1.10.150.530">
    <property type="match status" value="1"/>
</dbReference>
<evidence type="ECO:0000256" key="2">
    <source>
        <dbReference type="ARBA" id="ARBA00004496"/>
    </source>
</evidence>
<evidence type="ECO:0000256" key="10">
    <source>
        <dbReference type="ARBA" id="ARBA00022723"/>
    </source>
</evidence>
<name>A0A5S9IJL4_UABAM</name>
<keyword evidence="5" id="KW-0963">Cytoplasm</keyword>
<keyword evidence="12" id="KW-0411">Iron-sulfur</keyword>
<evidence type="ECO:0000256" key="6">
    <source>
        <dbReference type="ARBA" id="ARBA00022552"/>
    </source>
</evidence>
<evidence type="ECO:0000313" key="15">
    <source>
        <dbReference type="EMBL" id="BBM82250.1"/>
    </source>
</evidence>
<gene>
    <name evidence="15" type="ORF">UABAM_00593</name>
</gene>
<proteinExistence type="inferred from homology"/>
<dbReference type="EMBL" id="AP019860">
    <property type="protein sequence ID" value="BBM82250.1"/>
    <property type="molecule type" value="Genomic_DNA"/>
</dbReference>
<sequence length="379" mass="43460">MCPPVPPNTGGHTLKIETNENRKNNMDSVFLQNIQKKYNLPKFRVQQMQKAFFEQNISSYAEITTLGKKLREQLSTEKVLSFRVHHMAASRDGNAYKAILRLHDDRLIETVLLNPKPGLWSCCISSQAGCALACTFCATGKLGFIRHLTSEEITDQVLFWRFFIAKEQLTDHLSNVVYMGMGEPLHNKEQVFASIEELINPQTFRIGARHISVSTSGLVPAIYEFTDRFPQVNLAISLHAANDELRLKMMPINKKYPLSELIKAVNYYLQKNNRKVFFEYILLKDENDRLQDAEDLVNLYKNIEKKHLVHTNLIVYNQIESHHCESPKTKAREFKRYLQKNGISVTIRKNLGRDIDGACGQLALKEMKTATSNLDSEIV</sequence>
<dbReference type="CDD" id="cd01335">
    <property type="entry name" value="Radical_SAM"/>
    <property type="match status" value="1"/>
</dbReference>
<dbReference type="KEGG" id="uam:UABAM_00593"/>
<comment type="cofactor">
    <cofactor evidence="1">
        <name>[4Fe-4S] cluster</name>
        <dbReference type="ChEBI" id="CHEBI:49883"/>
    </cofactor>
</comment>
<keyword evidence="10" id="KW-0479">Metal-binding</keyword>
<keyword evidence="11" id="KW-0408">Iron</keyword>
<comment type="subcellular location">
    <subcellularLocation>
        <location evidence="2">Cytoplasm</location>
    </subcellularLocation>
</comment>
<keyword evidence="13" id="KW-1015">Disulfide bond</keyword>
<evidence type="ECO:0000259" key="14">
    <source>
        <dbReference type="PROSITE" id="PS51918"/>
    </source>
</evidence>
<evidence type="ECO:0000256" key="13">
    <source>
        <dbReference type="ARBA" id="ARBA00023157"/>
    </source>
</evidence>
<dbReference type="GO" id="GO:0046872">
    <property type="term" value="F:metal ion binding"/>
    <property type="evidence" value="ECO:0007669"/>
    <property type="project" value="UniProtKB-KW"/>
</dbReference>
<keyword evidence="8 15" id="KW-0808">Transferase</keyword>